<sequence length="276" mass="30112">MLFSKLITDEKNMETVTSVKTSTITYTKLMVATFALLAANVAVLAVTPAKIIPMSGCVKYKVASCTTALHGIYIRRSSFSGAPVFLDNRCRTKSPREKSNYYSCESVKSYKVCSRSCRVSCINTDEDNPSGYDYSVAGTSTVIGGISVADVCKNFFDLVEASCNTAGTDINTTTHRCLPYGCYHGKCLTSYPPEHRRCRDSDGGANLYYKGEAVNYEMGFGSHFDLEPPRVDWCAGDRAVYEQYCLVGTTTLAHSSDIEAMLFESAGSYSGPSIYG</sequence>
<evidence type="ECO:0000313" key="2">
    <source>
        <dbReference type="Proteomes" id="UP000177907"/>
    </source>
</evidence>
<dbReference type="EMBL" id="MFQZ01000009">
    <property type="protein sequence ID" value="OGH87767.1"/>
    <property type="molecule type" value="Genomic_DNA"/>
</dbReference>
<reference evidence="1 2" key="1">
    <citation type="journal article" date="2016" name="Nat. Commun.">
        <title>Thousands of microbial genomes shed light on interconnected biogeochemical processes in an aquifer system.</title>
        <authorList>
            <person name="Anantharaman K."/>
            <person name="Brown C.T."/>
            <person name="Hug L.A."/>
            <person name="Sharon I."/>
            <person name="Castelle C.J."/>
            <person name="Probst A.J."/>
            <person name="Thomas B.C."/>
            <person name="Singh A."/>
            <person name="Wilkins M.J."/>
            <person name="Karaoz U."/>
            <person name="Brodie E.L."/>
            <person name="Williams K.H."/>
            <person name="Hubbard S.S."/>
            <person name="Banfield J.F."/>
        </authorList>
    </citation>
    <scope>NUCLEOTIDE SEQUENCE [LARGE SCALE GENOMIC DNA]</scope>
</reference>
<evidence type="ECO:0000313" key="1">
    <source>
        <dbReference type="EMBL" id="OGH87767.1"/>
    </source>
</evidence>
<dbReference type="STRING" id="1798704.A3J93_05015"/>
<gene>
    <name evidence="1" type="ORF">A3J93_05015</name>
</gene>
<name>A0A1F6NV15_9BACT</name>
<dbReference type="AlphaFoldDB" id="A0A1F6NV15"/>
<proteinExistence type="predicted"/>
<dbReference type="Proteomes" id="UP000177907">
    <property type="component" value="Unassembled WGS sequence"/>
</dbReference>
<comment type="caution">
    <text evidence="1">The sequence shown here is derived from an EMBL/GenBank/DDBJ whole genome shotgun (WGS) entry which is preliminary data.</text>
</comment>
<protein>
    <submittedName>
        <fullName evidence="1">Uncharacterized protein</fullName>
    </submittedName>
</protein>
<organism evidence="1 2">
    <name type="scientific">Candidatus Magasanikbacteria bacterium RIFOXYC2_FULL_42_28</name>
    <dbReference type="NCBI Taxonomy" id="1798704"/>
    <lineage>
        <taxon>Bacteria</taxon>
        <taxon>Candidatus Magasanikiibacteriota</taxon>
    </lineage>
</organism>
<accession>A0A1F6NV15</accession>